<evidence type="ECO:0000313" key="2">
    <source>
        <dbReference type="Proteomes" id="UP000189674"/>
    </source>
</evidence>
<dbReference type="KEGG" id="alus:STSP2_00747"/>
<organism evidence="1 2">
    <name type="scientific">Anaerohalosphaera lusitana</name>
    <dbReference type="NCBI Taxonomy" id="1936003"/>
    <lineage>
        <taxon>Bacteria</taxon>
        <taxon>Pseudomonadati</taxon>
        <taxon>Planctomycetota</taxon>
        <taxon>Phycisphaerae</taxon>
        <taxon>Sedimentisphaerales</taxon>
        <taxon>Anaerohalosphaeraceae</taxon>
        <taxon>Anaerohalosphaera</taxon>
    </lineage>
</organism>
<reference evidence="2" key="1">
    <citation type="submission" date="2017-02" db="EMBL/GenBank/DDBJ databases">
        <title>Comparative genomics and description of representatives of a novel lineage of planctomycetes thriving in anoxic sediments.</title>
        <authorList>
            <person name="Spring S."/>
            <person name="Bunk B."/>
            <person name="Sproer C."/>
        </authorList>
    </citation>
    <scope>NUCLEOTIDE SEQUENCE [LARGE SCALE GENOMIC DNA]</scope>
    <source>
        <strain evidence="2">ST-NAGAB-D1</strain>
    </source>
</reference>
<dbReference type="AlphaFoldDB" id="A0A1U9NI45"/>
<gene>
    <name evidence="1" type="ORF">STSP2_00747</name>
</gene>
<protein>
    <submittedName>
        <fullName evidence="1">Uncharacterized protein</fullName>
    </submittedName>
</protein>
<dbReference type="STRING" id="1936003.STSP2_00747"/>
<proteinExistence type="predicted"/>
<sequence length="66" mass="7603">MKFSYDLVLEAVSKLRFAFRRPFFRSAALCKTVNRIAMAGFTRLADTKKLLAGKPKAVLKQLLIWR</sequence>
<dbReference type="EMBL" id="CP019791">
    <property type="protein sequence ID" value="AQT67599.1"/>
    <property type="molecule type" value="Genomic_DNA"/>
</dbReference>
<dbReference type="Proteomes" id="UP000189674">
    <property type="component" value="Chromosome"/>
</dbReference>
<name>A0A1U9NI45_9BACT</name>
<keyword evidence="2" id="KW-1185">Reference proteome</keyword>
<accession>A0A1U9NI45</accession>
<evidence type="ECO:0000313" key="1">
    <source>
        <dbReference type="EMBL" id="AQT67599.1"/>
    </source>
</evidence>